<gene>
    <name evidence="1" type="ORF">X801_04902</name>
</gene>
<accession>A0A1S8WXU1</accession>
<dbReference type="AlphaFoldDB" id="A0A1S8WXU1"/>
<dbReference type="Proteomes" id="UP000243686">
    <property type="component" value="Unassembled WGS sequence"/>
</dbReference>
<proteinExistence type="predicted"/>
<dbReference type="EMBL" id="KV893498">
    <property type="protein sequence ID" value="OON19231.1"/>
    <property type="molecule type" value="Genomic_DNA"/>
</dbReference>
<name>A0A1S8WXU1_OPIVI</name>
<keyword evidence="2" id="KW-1185">Reference proteome</keyword>
<organism evidence="1 2">
    <name type="scientific">Opisthorchis viverrini</name>
    <name type="common">Southeast Asian liver fluke</name>
    <dbReference type="NCBI Taxonomy" id="6198"/>
    <lineage>
        <taxon>Eukaryota</taxon>
        <taxon>Metazoa</taxon>
        <taxon>Spiralia</taxon>
        <taxon>Lophotrochozoa</taxon>
        <taxon>Platyhelminthes</taxon>
        <taxon>Trematoda</taxon>
        <taxon>Digenea</taxon>
        <taxon>Opisthorchiida</taxon>
        <taxon>Opisthorchiata</taxon>
        <taxon>Opisthorchiidae</taxon>
        <taxon>Opisthorchis</taxon>
    </lineage>
</organism>
<protein>
    <submittedName>
        <fullName evidence="1">Uncharacterized protein</fullName>
    </submittedName>
</protein>
<sequence>MSWTDRTQELHCTKRRGSRKYWSGPERCCL</sequence>
<reference evidence="1 2" key="1">
    <citation type="submission" date="2015-03" db="EMBL/GenBank/DDBJ databases">
        <title>Draft genome of the nematode, Opisthorchis viverrini.</title>
        <authorList>
            <person name="Mitreva M."/>
        </authorList>
    </citation>
    <scope>NUCLEOTIDE SEQUENCE [LARGE SCALE GENOMIC DNA]</scope>
    <source>
        <strain evidence="1">Khon Kaen</strain>
    </source>
</reference>
<evidence type="ECO:0000313" key="2">
    <source>
        <dbReference type="Proteomes" id="UP000243686"/>
    </source>
</evidence>
<evidence type="ECO:0000313" key="1">
    <source>
        <dbReference type="EMBL" id="OON19231.1"/>
    </source>
</evidence>